<dbReference type="AlphaFoldDB" id="A0A8H9L4U2"/>
<dbReference type="Gene3D" id="3.40.630.30">
    <property type="match status" value="1"/>
</dbReference>
<dbReference type="SUPFAM" id="SSF55729">
    <property type="entry name" value="Acyl-CoA N-acyltransferases (Nat)"/>
    <property type="match status" value="1"/>
</dbReference>
<dbReference type="Proteomes" id="UP000655589">
    <property type="component" value="Unassembled WGS sequence"/>
</dbReference>
<dbReference type="Pfam" id="PF14542">
    <property type="entry name" value="Acetyltransf_CG"/>
    <property type="match status" value="1"/>
</dbReference>
<dbReference type="EMBL" id="BMPT01000015">
    <property type="protein sequence ID" value="GGM35742.1"/>
    <property type="molecule type" value="Genomic_DNA"/>
</dbReference>
<feature type="domain" description="N-acetyltransferase" evidence="1">
    <location>
        <begin position="9"/>
        <end position="97"/>
    </location>
</feature>
<dbReference type="PANTHER" id="PTHR31435">
    <property type="entry name" value="PROTEIN NATD1"/>
    <property type="match status" value="1"/>
</dbReference>
<dbReference type="PROSITE" id="PS51729">
    <property type="entry name" value="GNAT_YJDJ"/>
    <property type="match status" value="1"/>
</dbReference>
<evidence type="ECO:0000313" key="2">
    <source>
        <dbReference type="EMBL" id="GGM35742.1"/>
    </source>
</evidence>
<accession>A0A8H9L4U2</accession>
<sequence length="102" mass="11100">MTESRVTVTDNSDESRFEVVVDGVLAGYAEYDAGEPGIVAILHTEVLERFEGQGLAGRLAKAALSAVRASGRKVVPLCPYVRAYVRKHAPEYDDLLRKPLAP</sequence>
<dbReference type="RefSeq" id="WP_171102730.1">
    <property type="nucleotide sequence ID" value="NZ_BMPT01000015.1"/>
</dbReference>
<evidence type="ECO:0000313" key="3">
    <source>
        <dbReference type="Proteomes" id="UP000655589"/>
    </source>
</evidence>
<dbReference type="PANTHER" id="PTHR31435:SF10">
    <property type="entry name" value="BSR4717 PROTEIN"/>
    <property type="match status" value="1"/>
</dbReference>
<reference evidence="2" key="2">
    <citation type="submission" date="2020-09" db="EMBL/GenBank/DDBJ databases">
        <authorList>
            <person name="Sun Q."/>
            <person name="Ohkuma M."/>
        </authorList>
    </citation>
    <scope>NUCLEOTIDE SEQUENCE</scope>
    <source>
        <strain evidence="2">JCM 3051</strain>
    </source>
</reference>
<reference evidence="2" key="1">
    <citation type="journal article" date="2014" name="Int. J. Syst. Evol. Microbiol.">
        <title>Complete genome sequence of Corynebacterium casei LMG S-19264T (=DSM 44701T), isolated from a smear-ripened cheese.</title>
        <authorList>
            <consortium name="US DOE Joint Genome Institute (JGI-PGF)"/>
            <person name="Walter F."/>
            <person name="Albersmeier A."/>
            <person name="Kalinowski J."/>
            <person name="Ruckert C."/>
        </authorList>
    </citation>
    <scope>NUCLEOTIDE SEQUENCE</scope>
    <source>
        <strain evidence="2">JCM 3051</strain>
    </source>
</reference>
<comment type="caution">
    <text evidence="2">The sequence shown here is derived from an EMBL/GenBank/DDBJ whole genome shotgun (WGS) entry which is preliminary data.</text>
</comment>
<evidence type="ECO:0000259" key="1">
    <source>
        <dbReference type="PROSITE" id="PS51729"/>
    </source>
</evidence>
<dbReference type="InterPro" id="IPR016181">
    <property type="entry name" value="Acyl_CoA_acyltransferase"/>
</dbReference>
<dbReference type="InterPro" id="IPR045057">
    <property type="entry name" value="Gcn5-rel_NAT"/>
</dbReference>
<protein>
    <recommendedName>
        <fullName evidence="1">N-acetyltransferase domain-containing protein</fullName>
    </recommendedName>
</protein>
<organism evidence="2 3">
    <name type="scientific">Promicromonospora citrea</name>
    <dbReference type="NCBI Taxonomy" id="43677"/>
    <lineage>
        <taxon>Bacteria</taxon>
        <taxon>Bacillati</taxon>
        <taxon>Actinomycetota</taxon>
        <taxon>Actinomycetes</taxon>
        <taxon>Micrococcales</taxon>
        <taxon>Promicromonosporaceae</taxon>
        <taxon>Promicromonospora</taxon>
    </lineage>
</organism>
<dbReference type="InterPro" id="IPR031165">
    <property type="entry name" value="GNAT_YJDJ"/>
</dbReference>
<gene>
    <name evidence="2" type="ORF">GCM10010102_33880</name>
</gene>
<name>A0A8H9L4U2_9MICO</name>
<keyword evidence="3" id="KW-1185">Reference proteome</keyword>
<proteinExistence type="predicted"/>